<keyword evidence="2" id="KW-0436">Ligase</keyword>
<evidence type="ECO:0000259" key="1">
    <source>
        <dbReference type="Pfam" id="PF00501"/>
    </source>
</evidence>
<organism evidence="2">
    <name type="scientific">Symploca sp. SIO1C4</name>
    <dbReference type="NCBI Taxonomy" id="2607765"/>
    <lineage>
        <taxon>Bacteria</taxon>
        <taxon>Bacillati</taxon>
        <taxon>Cyanobacteriota</taxon>
        <taxon>Cyanophyceae</taxon>
        <taxon>Coleofasciculales</taxon>
        <taxon>Coleofasciculaceae</taxon>
        <taxon>Symploca</taxon>
    </lineage>
</organism>
<dbReference type="Gene3D" id="3.40.50.12780">
    <property type="entry name" value="N-terminal domain of ligase-like"/>
    <property type="match status" value="1"/>
</dbReference>
<dbReference type="Pfam" id="PF00501">
    <property type="entry name" value="AMP-binding"/>
    <property type="match status" value="1"/>
</dbReference>
<dbReference type="InterPro" id="IPR020845">
    <property type="entry name" value="AMP-binding_CS"/>
</dbReference>
<dbReference type="EMBL" id="JAAHFQ010000240">
    <property type="protein sequence ID" value="NER28631.1"/>
    <property type="molecule type" value="Genomic_DNA"/>
</dbReference>
<dbReference type="PROSITE" id="PS00455">
    <property type="entry name" value="AMP_BINDING"/>
    <property type="match status" value="1"/>
</dbReference>
<comment type="caution">
    <text evidence="2">The sequence shown here is derived from an EMBL/GenBank/DDBJ whole genome shotgun (WGS) entry which is preliminary data.</text>
</comment>
<gene>
    <name evidence="2" type="ORF">F6J89_13610</name>
</gene>
<protein>
    <submittedName>
        <fullName evidence="2">Long-chain fatty acid--CoA ligase</fullName>
    </submittedName>
</protein>
<dbReference type="InterPro" id="IPR042099">
    <property type="entry name" value="ANL_N_sf"/>
</dbReference>
<dbReference type="SUPFAM" id="SSF56801">
    <property type="entry name" value="Acetyl-CoA synthetase-like"/>
    <property type="match status" value="1"/>
</dbReference>
<dbReference type="Pfam" id="PF23562">
    <property type="entry name" value="AMP-binding_C_3"/>
    <property type="match status" value="1"/>
</dbReference>
<dbReference type="GO" id="GO:0008922">
    <property type="term" value="F:long-chain fatty acid [acyl-carrier-protein] ligase activity"/>
    <property type="evidence" value="ECO:0007669"/>
    <property type="project" value="TreeGrafter"/>
</dbReference>
<sequence length="677" mass="75600">MLQQSPTKQNSLGLSQQERANLKRAADYTSVQSIPEIWSLAAQRFGNLIALNDPHAVGSQQGGASQVTYTQLYQQIQQFAAGLQAMGFQPELDETGIPARIALFADNSPRWLIADQGIMSAGSANVVRSSQAECQELLYLLEHSGSSALVVEDLKTLNKLRPDLDDLAIRLVILLSEEKPPASEALQIINYHQLMTAGASYQLRKPNHNHQTLATLIYTSGTTGKPKGVMLTHGNLLYEVTTCGAILVPQPGDSALSILPTWHAYERSVEYYLLSQGCTQTYTNLRNVKKDLKTYKPCYMVAVPRLWESIYEGVQKQFREQPLNKQRLVQNFLCLSQSYIESKRLALGLSLDNLNPPLNQRLIAGVKAVALWPLHKLADKLVYQQVRQATGGKIKQVISGGGSLARHLDDFFEIIGVEVLVGYGLTETSPIATVRRYWHNLRFSAGLPMPQTQIRIIDPETRQPLPLKEQGLVMIRGPLVMQGYYKNPEATAKAIDSEGWFDSGDLGWLTPNHNLILTGRAKDTIVLTNGENIEPQPIEDACVRSAYIDQIVLVGQDQKALAALIVPNLDALQNWAISQNLYLNLPEGSKQEEISASPERFRTVIELDSKEIYDLLRSELNREVKNRPGYRPDDRISTFRLILEPFSIENGMMTQTLKIRRPVVARRYSDIISGMFA</sequence>
<dbReference type="PANTHER" id="PTHR43813:SF1">
    <property type="entry name" value="ACYL-ACTIVATING ENZYME 16, CHLOROPLASTIC-RELATED"/>
    <property type="match status" value="1"/>
</dbReference>
<reference evidence="2" key="1">
    <citation type="submission" date="2019-11" db="EMBL/GenBank/DDBJ databases">
        <title>Genomic insights into an expanded diversity of filamentous marine cyanobacteria reveals the extraordinary biosynthetic potential of Moorea and Okeania.</title>
        <authorList>
            <person name="Ferreira Leao T."/>
            <person name="Wang M."/>
            <person name="Moss N."/>
            <person name="Da Silva R."/>
            <person name="Sanders J."/>
            <person name="Nurk S."/>
            <person name="Gurevich A."/>
            <person name="Humphrey G."/>
            <person name="Reher R."/>
            <person name="Zhu Q."/>
            <person name="Belda-Ferre P."/>
            <person name="Glukhov E."/>
            <person name="Rex R."/>
            <person name="Dorrestein P.C."/>
            <person name="Knight R."/>
            <person name="Pevzner P."/>
            <person name="Gerwick W.H."/>
            <person name="Gerwick L."/>
        </authorList>
    </citation>
    <scope>NUCLEOTIDE SEQUENCE</scope>
    <source>
        <strain evidence="2">SIO1C4</strain>
    </source>
</reference>
<name>A0A6B3NG70_9CYAN</name>
<evidence type="ECO:0000313" key="2">
    <source>
        <dbReference type="EMBL" id="NER28631.1"/>
    </source>
</evidence>
<dbReference type="AlphaFoldDB" id="A0A6B3NG70"/>
<dbReference type="GO" id="GO:0030497">
    <property type="term" value="P:fatty acid elongation"/>
    <property type="evidence" value="ECO:0007669"/>
    <property type="project" value="TreeGrafter"/>
</dbReference>
<proteinExistence type="predicted"/>
<accession>A0A6B3NG70</accession>
<dbReference type="InterPro" id="IPR000873">
    <property type="entry name" value="AMP-dep_synth/lig_dom"/>
</dbReference>
<feature type="domain" description="AMP-dependent synthetase/ligase" evidence="1">
    <location>
        <begin position="42"/>
        <end position="485"/>
    </location>
</feature>
<dbReference type="InterPro" id="IPR052987">
    <property type="entry name" value="Chloroplast_AMP-bd_Enzymes"/>
</dbReference>
<dbReference type="PANTHER" id="PTHR43813">
    <property type="entry name" value="ACYL-ACTIVATING ENZYME 16, CHLOROPLASTIC-RELATED"/>
    <property type="match status" value="1"/>
</dbReference>